<evidence type="ECO:0000256" key="1">
    <source>
        <dbReference type="ARBA" id="ARBA00001561"/>
    </source>
</evidence>
<proteinExistence type="predicted"/>
<dbReference type="InterPro" id="IPR050695">
    <property type="entry name" value="N-acetylmuramoyl_amidase_3"/>
</dbReference>
<comment type="caution">
    <text evidence="6">The sequence shown here is derived from an EMBL/GenBank/DDBJ whole genome shotgun (WGS) entry which is preliminary data.</text>
</comment>
<evidence type="ECO:0000256" key="2">
    <source>
        <dbReference type="ARBA" id="ARBA00011901"/>
    </source>
</evidence>
<gene>
    <name evidence="6" type="ORF">V0R50_23295</name>
</gene>
<feature type="domain" description="MurNAc-LAA" evidence="5">
    <location>
        <begin position="209"/>
        <end position="367"/>
    </location>
</feature>
<reference evidence="6 7" key="1">
    <citation type="submission" date="2024-01" db="EMBL/GenBank/DDBJ databases">
        <title>Unpublished Manusciprt.</title>
        <authorList>
            <person name="Duman M."/>
            <person name="Valdes E.G."/>
            <person name="Ajmi N."/>
            <person name="Altun S."/>
            <person name="Saticioglu I.B."/>
        </authorList>
    </citation>
    <scope>NUCLEOTIDE SEQUENCE [LARGE SCALE GENOMIC DNA]</scope>
    <source>
        <strain evidence="6 7">148P</strain>
    </source>
</reference>
<dbReference type="PANTHER" id="PTHR30404">
    <property type="entry name" value="N-ACETYLMURAMOYL-L-ALANINE AMIDASE"/>
    <property type="match status" value="1"/>
</dbReference>
<keyword evidence="7" id="KW-1185">Reference proteome</keyword>
<dbReference type="InterPro" id="IPR021731">
    <property type="entry name" value="AMIN_dom"/>
</dbReference>
<dbReference type="Pfam" id="PF01520">
    <property type="entry name" value="Amidase_3"/>
    <property type="match status" value="1"/>
</dbReference>
<feature type="chain" id="PRO_5046237406" description="N-acetylmuramoyl-L-alanine amidase" evidence="4">
    <location>
        <begin position="25"/>
        <end position="389"/>
    </location>
</feature>
<dbReference type="SUPFAM" id="SSF53187">
    <property type="entry name" value="Zn-dependent exopeptidases"/>
    <property type="match status" value="1"/>
</dbReference>
<name>A0ABU7HXD3_9PSED</name>
<dbReference type="EMBL" id="JAZDQJ010000033">
    <property type="protein sequence ID" value="MEE1936161.1"/>
    <property type="molecule type" value="Genomic_DNA"/>
</dbReference>
<dbReference type="SMART" id="SM00646">
    <property type="entry name" value="Ami_3"/>
    <property type="match status" value="1"/>
</dbReference>
<organism evidence="6 7">
    <name type="scientific">Pseudomonas ulcerans</name>
    <dbReference type="NCBI Taxonomy" id="3115852"/>
    <lineage>
        <taxon>Bacteria</taxon>
        <taxon>Pseudomonadati</taxon>
        <taxon>Pseudomonadota</taxon>
        <taxon>Gammaproteobacteria</taxon>
        <taxon>Pseudomonadales</taxon>
        <taxon>Pseudomonadaceae</taxon>
        <taxon>Pseudomonas</taxon>
    </lineage>
</organism>
<dbReference type="GO" id="GO:0008745">
    <property type="term" value="F:N-acetylmuramoyl-L-alanine amidase activity"/>
    <property type="evidence" value="ECO:0007669"/>
    <property type="project" value="UniProtKB-EC"/>
</dbReference>
<keyword evidence="4" id="KW-0732">Signal</keyword>
<sequence>MDRRSLLKFLLAGLALPIPLVAQASQVVRRVSVDRKDGATRLLLDVNGPVVANSFSLESPPRLVLDLHQTTLEASLGDLVLDGTPVQAIRSGTTPAGDLRLVLDLRQADVRGQLRPMLASDRRLELVLQGGAGKVVQRPAAKSGRDLLVVIDAGHGGKDPGAVGAKGEQEKLVALQIAALLARRIDAQKGYKARLTRSGDIFIPLRKRAELAQRLNADLFVSVHADAAPRLTASGASVFALSQGGASSSMARWMAERENGADAVGGGLTVKLRRDDPMVAGVLLDMALNATISTSLDLGHQVLTRLGGVSGLHQSRVEQAGFAVLKSAAVPSILVETGFISNAGDCRRLHDARHQRKVAEAIFAGIDGHFRQQPPVGSLLMALAQDSQA</sequence>
<dbReference type="Gene3D" id="3.40.630.40">
    <property type="entry name" value="Zn-dependent exopeptidases"/>
    <property type="match status" value="1"/>
</dbReference>
<dbReference type="EC" id="3.5.1.28" evidence="2"/>
<protein>
    <recommendedName>
        <fullName evidence="2">N-acetylmuramoyl-L-alanine amidase</fullName>
        <ecNumber evidence="2">3.5.1.28</ecNumber>
    </recommendedName>
</protein>
<feature type="signal peptide" evidence="4">
    <location>
        <begin position="1"/>
        <end position="24"/>
    </location>
</feature>
<dbReference type="Proteomes" id="UP001335100">
    <property type="component" value="Unassembled WGS sequence"/>
</dbReference>
<comment type="catalytic activity">
    <reaction evidence="1">
        <text>Hydrolyzes the link between N-acetylmuramoyl residues and L-amino acid residues in certain cell-wall glycopeptides.</text>
        <dbReference type="EC" id="3.5.1.28"/>
    </reaction>
</comment>
<dbReference type="Gene3D" id="2.60.40.3500">
    <property type="match status" value="1"/>
</dbReference>
<evidence type="ECO:0000313" key="7">
    <source>
        <dbReference type="Proteomes" id="UP001335100"/>
    </source>
</evidence>
<evidence type="ECO:0000256" key="4">
    <source>
        <dbReference type="SAM" id="SignalP"/>
    </source>
</evidence>
<dbReference type="Pfam" id="PF11741">
    <property type="entry name" value="AMIN"/>
    <property type="match status" value="1"/>
</dbReference>
<dbReference type="CDD" id="cd02696">
    <property type="entry name" value="MurNAc-LAA"/>
    <property type="match status" value="1"/>
</dbReference>
<evidence type="ECO:0000259" key="5">
    <source>
        <dbReference type="SMART" id="SM00646"/>
    </source>
</evidence>
<dbReference type="PANTHER" id="PTHR30404:SF0">
    <property type="entry name" value="N-ACETYLMURAMOYL-L-ALANINE AMIDASE AMIC"/>
    <property type="match status" value="1"/>
</dbReference>
<keyword evidence="3 6" id="KW-0378">Hydrolase</keyword>
<accession>A0ABU7HXD3</accession>
<dbReference type="RefSeq" id="WP_330076856.1">
    <property type="nucleotide sequence ID" value="NZ_JAZDQJ010000033.1"/>
</dbReference>
<evidence type="ECO:0000256" key="3">
    <source>
        <dbReference type="ARBA" id="ARBA00022801"/>
    </source>
</evidence>
<evidence type="ECO:0000313" key="6">
    <source>
        <dbReference type="EMBL" id="MEE1936161.1"/>
    </source>
</evidence>
<dbReference type="InterPro" id="IPR002508">
    <property type="entry name" value="MurNAc-LAA_cat"/>
</dbReference>